<accession>A0A1H6FYG2</accession>
<proteinExistence type="predicted"/>
<dbReference type="Proteomes" id="UP000199112">
    <property type="component" value="Unassembled WGS sequence"/>
</dbReference>
<name>A0A1H6FYG2_9EURY</name>
<dbReference type="InterPro" id="IPR036390">
    <property type="entry name" value="WH_DNA-bd_sf"/>
</dbReference>
<dbReference type="SUPFAM" id="SSF46785">
    <property type="entry name" value="Winged helix' DNA-binding domain"/>
    <property type="match status" value="2"/>
</dbReference>
<dbReference type="CDD" id="cd00090">
    <property type="entry name" value="HTH_ARSR"/>
    <property type="match status" value="2"/>
</dbReference>
<dbReference type="PANTHER" id="PTHR36216:SF1">
    <property type="entry name" value="HTH ARSR-TYPE DOMAIN-CONTAINING PROTEIN"/>
    <property type="match status" value="1"/>
</dbReference>
<gene>
    <name evidence="3" type="ORF">SAMN04487967_2278</name>
</gene>
<evidence type="ECO:0000313" key="4">
    <source>
        <dbReference type="Proteomes" id="UP000199112"/>
    </source>
</evidence>
<dbReference type="InterPro" id="IPR036388">
    <property type="entry name" value="WH-like_DNA-bd_sf"/>
</dbReference>
<feature type="compositionally biased region" description="Polar residues" evidence="1">
    <location>
        <begin position="8"/>
        <end position="21"/>
    </location>
</feature>
<dbReference type="InterPro" id="IPR011991">
    <property type="entry name" value="ArsR-like_HTH"/>
</dbReference>
<dbReference type="InterPro" id="IPR056504">
    <property type="entry name" value="HTH_HVO_0163_N"/>
</dbReference>
<organism evidence="3 4">
    <name type="scientific">Natronorubrum sediminis</name>
    <dbReference type="NCBI Taxonomy" id="640943"/>
    <lineage>
        <taxon>Archaea</taxon>
        <taxon>Methanobacteriati</taxon>
        <taxon>Methanobacteriota</taxon>
        <taxon>Stenosarchaea group</taxon>
        <taxon>Halobacteria</taxon>
        <taxon>Halobacteriales</taxon>
        <taxon>Natrialbaceae</taxon>
        <taxon>Natronorubrum</taxon>
    </lineage>
</organism>
<evidence type="ECO:0000259" key="2">
    <source>
        <dbReference type="Pfam" id="PF24266"/>
    </source>
</evidence>
<feature type="region of interest" description="Disordered" evidence="1">
    <location>
        <begin position="1"/>
        <end position="21"/>
    </location>
</feature>
<protein>
    <submittedName>
        <fullName evidence="3">Winged helix-turn-helix DNA-binding</fullName>
    </submittedName>
</protein>
<dbReference type="Gene3D" id="1.10.10.10">
    <property type="entry name" value="Winged helix-like DNA-binding domain superfamily/Winged helix DNA-binding domain"/>
    <property type="match status" value="2"/>
</dbReference>
<keyword evidence="3" id="KW-0238">DNA-binding</keyword>
<keyword evidence="4" id="KW-1185">Reference proteome</keyword>
<dbReference type="Pfam" id="PF24266">
    <property type="entry name" value="HTH_HVO_0163_N"/>
    <property type="match status" value="1"/>
</dbReference>
<evidence type="ECO:0000256" key="1">
    <source>
        <dbReference type="SAM" id="MobiDB-lite"/>
    </source>
</evidence>
<dbReference type="AlphaFoldDB" id="A0A1H6FYG2"/>
<evidence type="ECO:0000313" key="3">
    <source>
        <dbReference type="EMBL" id="SEH15861.1"/>
    </source>
</evidence>
<feature type="domain" description="HVO-0163 N-terminal HTH" evidence="2">
    <location>
        <begin position="63"/>
        <end position="131"/>
    </location>
</feature>
<dbReference type="EMBL" id="FNWL01000002">
    <property type="protein sequence ID" value="SEH15861.1"/>
    <property type="molecule type" value="Genomic_DNA"/>
</dbReference>
<sequence>MLFGRLCDSTSEGSSNHQEGTSVVLTCRERSKGVITVAVLAGDTIDSLKQDWKRTQLSISMNSTRRQISTHVHEHAGIHFNELVRQSGFAPGQVQYHIRRLTDAGDLVREEWYGQTHYYPPQYDEWERATLALFRRETTRAVVVYLIEHEPSRPEAVAEDLDIARSTLEYHLDHLLEQDVVEKRYDSRNRVSLTLSNREQTAPLLSEVTPTVPDRLVDRFTRLVDSLLETPS</sequence>
<dbReference type="GO" id="GO:0003677">
    <property type="term" value="F:DNA binding"/>
    <property type="evidence" value="ECO:0007669"/>
    <property type="project" value="UniProtKB-KW"/>
</dbReference>
<dbReference type="PANTHER" id="PTHR36216">
    <property type="entry name" value="TRANSCRIPTIONAL REGULATOR, TRMB"/>
    <property type="match status" value="1"/>
</dbReference>
<reference evidence="4" key="1">
    <citation type="submission" date="2016-10" db="EMBL/GenBank/DDBJ databases">
        <authorList>
            <person name="Varghese N."/>
            <person name="Submissions S."/>
        </authorList>
    </citation>
    <scope>NUCLEOTIDE SEQUENCE [LARGE SCALE GENOMIC DNA]</scope>
    <source>
        <strain evidence="4">CGMCC 1.8981</strain>
    </source>
</reference>